<keyword evidence="2" id="KW-1185">Reference proteome</keyword>
<dbReference type="AlphaFoldDB" id="A0A6M1SXG4"/>
<dbReference type="InterPro" id="IPR007709">
    <property type="entry name" value="N-FG_amidohydro"/>
</dbReference>
<evidence type="ECO:0000313" key="2">
    <source>
        <dbReference type="Proteomes" id="UP000473278"/>
    </source>
</evidence>
<keyword evidence="1" id="KW-0378">Hydrolase</keyword>
<dbReference type="Pfam" id="PF05013">
    <property type="entry name" value="FGase"/>
    <property type="match status" value="1"/>
</dbReference>
<dbReference type="GO" id="GO:0016787">
    <property type="term" value="F:hydrolase activity"/>
    <property type="evidence" value="ECO:0007669"/>
    <property type="project" value="UniProtKB-KW"/>
</dbReference>
<reference evidence="1 2" key="1">
    <citation type="submission" date="2020-02" db="EMBL/GenBank/DDBJ databases">
        <title>Balneolaceae bacterium YR4-1, complete genome.</title>
        <authorList>
            <person name="Li Y."/>
            <person name="Wu S."/>
        </authorList>
    </citation>
    <scope>NUCLEOTIDE SEQUENCE [LARGE SCALE GENOMIC DNA]</scope>
    <source>
        <strain evidence="1 2">YR4-1</strain>
    </source>
</reference>
<sequence length="233" mass="27607">MDRKLVVTCEHSDNKVPQQYRHLFERNTEVLETHRGYDIGALELTRTISRNVKSEAYAHEFSRLLVDLNRSLGNPSAFSEYMDGVDKETRRSIVEEYYLPYRQKIKDFMGDLISKGDAILHLSVHTFTPQMNGVEREVDIGLLYDPKRDQEKEFCWAWRRQLERLMPDLKYRMNHPYPGTMDGFSTSIRKELGQDDYWGIELEVNQRFPLSEDSKRWQHLQENITKSLKSVIE</sequence>
<protein>
    <submittedName>
        <fullName evidence="1">N-formylglutamate amidohydrolase</fullName>
    </submittedName>
</protein>
<dbReference type="SUPFAM" id="SSF53187">
    <property type="entry name" value="Zn-dependent exopeptidases"/>
    <property type="match status" value="1"/>
</dbReference>
<comment type="caution">
    <text evidence="1">The sequence shown here is derived from an EMBL/GenBank/DDBJ whole genome shotgun (WGS) entry which is preliminary data.</text>
</comment>
<proteinExistence type="predicted"/>
<organism evidence="1 2">
    <name type="scientific">Halalkalibaculum roseum</name>
    <dbReference type="NCBI Taxonomy" id="2709311"/>
    <lineage>
        <taxon>Bacteria</taxon>
        <taxon>Pseudomonadati</taxon>
        <taxon>Balneolota</taxon>
        <taxon>Balneolia</taxon>
        <taxon>Balneolales</taxon>
        <taxon>Balneolaceae</taxon>
        <taxon>Halalkalibaculum</taxon>
    </lineage>
</organism>
<gene>
    <name evidence="1" type="ORF">G3570_04165</name>
</gene>
<accession>A0A6M1SXG4</accession>
<dbReference type="RefSeq" id="WP_165139447.1">
    <property type="nucleotide sequence ID" value="NZ_JAALLT010000001.1"/>
</dbReference>
<evidence type="ECO:0000313" key="1">
    <source>
        <dbReference type="EMBL" id="NGP75814.1"/>
    </source>
</evidence>
<dbReference type="Proteomes" id="UP000473278">
    <property type="component" value="Unassembled WGS sequence"/>
</dbReference>
<dbReference type="Gene3D" id="3.40.630.40">
    <property type="entry name" value="Zn-dependent exopeptidases"/>
    <property type="match status" value="1"/>
</dbReference>
<dbReference type="EMBL" id="JAALLT010000001">
    <property type="protein sequence ID" value="NGP75814.1"/>
    <property type="molecule type" value="Genomic_DNA"/>
</dbReference>
<name>A0A6M1SXG4_9BACT</name>